<proteinExistence type="predicted"/>
<evidence type="ECO:0000313" key="2">
    <source>
        <dbReference type="EMBL" id="SVC61744.1"/>
    </source>
</evidence>
<dbReference type="AlphaFoldDB" id="A0A382NKL7"/>
<feature type="transmembrane region" description="Helical" evidence="1">
    <location>
        <begin position="6"/>
        <end position="30"/>
    </location>
</feature>
<gene>
    <name evidence="2" type="ORF">METZ01_LOCUS314598</name>
</gene>
<protein>
    <submittedName>
        <fullName evidence="2">Uncharacterized protein</fullName>
    </submittedName>
</protein>
<reference evidence="2" key="1">
    <citation type="submission" date="2018-05" db="EMBL/GenBank/DDBJ databases">
        <authorList>
            <person name="Lanie J.A."/>
            <person name="Ng W.-L."/>
            <person name="Kazmierczak K.M."/>
            <person name="Andrzejewski T.M."/>
            <person name="Davidsen T.M."/>
            <person name="Wayne K.J."/>
            <person name="Tettelin H."/>
            <person name="Glass J.I."/>
            <person name="Rusch D."/>
            <person name="Podicherti R."/>
            <person name="Tsui H.-C.T."/>
            <person name="Winkler M.E."/>
        </authorList>
    </citation>
    <scope>NUCLEOTIDE SEQUENCE</scope>
</reference>
<keyword evidence="1" id="KW-0812">Transmembrane</keyword>
<sequence>MQFIPLSTSLIETIFPSLLASVIIISRLFMSEIIEI</sequence>
<evidence type="ECO:0000256" key="1">
    <source>
        <dbReference type="SAM" id="Phobius"/>
    </source>
</evidence>
<keyword evidence="1" id="KW-1133">Transmembrane helix</keyword>
<dbReference type="EMBL" id="UINC01101154">
    <property type="protein sequence ID" value="SVC61744.1"/>
    <property type="molecule type" value="Genomic_DNA"/>
</dbReference>
<organism evidence="2">
    <name type="scientific">marine metagenome</name>
    <dbReference type="NCBI Taxonomy" id="408172"/>
    <lineage>
        <taxon>unclassified sequences</taxon>
        <taxon>metagenomes</taxon>
        <taxon>ecological metagenomes</taxon>
    </lineage>
</organism>
<keyword evidence="1" id="KW-0472">Membrane</keyword>
<name>A0A382NKL7_9ZZZZ</name>
<accession>A0A382NKL7</accession>